<comment type="caution">
    <text evidence="8">The sequence shown here is derived from an EMBL/GenBank/DDBJ whole genome shotgun (WGS) entry which is preliminary data.</text>
</comment>
<evidence type="ECO:0000256" key="5">
    <source>
        <dbReference type="SAM" id="MobiDB-lite"/>
    </source>
</evidence>
<dbReference type="InterPro" id="IPR036737">
    <property type="entry name" value="OmpA-like_sf"/>
</dbReference>
<gene>
    <name evidence="8" type="ORF">N800_06380</name>
</gene>
<name>A0A0A0EQZ7_9GAMM</name>
<evidence type="ECO:0000256" key="4">
    <source>
        <dbReference type="PROSITE-ProRule" id="PRU00473"/>
    </source>
</evidence>
<evidence type="ECO:0000259" key="7">
    <source>
        <dbReference type="PROSITE" id="PS51123"/>
    </source>
</evidence>
<dbReference type="PROSITE" id="PS51123">
    <property type="entry name" value="OMPA_2"/>
    <property type="match status" value="1"/>
</dbReference>
<proteinExistence type="predicted"/>
<evidence type="ECO:0000256" key="1">
    <source>
        <dbReference type="ARBA" id="ARBA00004442"/>
    </source>
</evidence>
<organism evidence="8 9">
    <name type="scientific">Lysobacter daejeonensis GH1-9</name>
    <dbReference type="NCBI Taxonomy" id="1385517"/>
    <lineage>
        <taxon>Bacteria</taxon>
        <taxon>Pseudomonadati</taxon>
        <taxon>Pseudomonadota</taxon>
        <taxon>Gammaproteobacteria</taxon>
        <taxon>Lysobacterales</taxon>
        <taxon>Lysobacteraceae</taxon>
        <taxon>Aerolutibacter</taxon>
    </lineage>
</organism>
<evidence type="ECO:0000256" key="6">
    <source>
        <dbReference type="SAM" id="Phobius"/>
    </source>
</evidence>
<dbReference type="Gene3D" id="3.40.1520.20">
    <property type="match status" value="1"/>
</dbReference>
<reference evidence="8 9" key="1">
    <citation type="submission" date="2013-08" db="EMBL/GenBank/DDBJ databases">
        <title>Genome sequencing of Lysobacter.</title>
        <authorList>
            <person name="Zhang S."/>
            <person name="Wang G."/>
        </authorList>
    </citation>
    <scope>NUCLEOTIDE SEQUENCE [LARGE SCALE GENOMIC DNA]</scope>
    <source>
        <strain evidence="8 9">GH1-9</strain>
    </source>
</reference>
<dbReference type="Pfam" id="PF00691">
    <property type="entry name" value="OmpA"/>
    <property type="match status" value="1"/>
</dbReference>
<keyword evidence="2 4" id="KW-0472">Membrane</keyword>
<evidence type="ECO:0000313" key="8">
    <source>
        <dbReference type="EMBL" id="KGM53371.1"/>
    </source>
</evidence>
<dbReference type="GO" id="GO:0009279">
    <property type="term" value="C:cell outer membrane"/>
    <property type="evidence" value="ECO:0007669"/>
    <property type="project" value="UniProtKB-SubCell"/>
</dbReference>
<sequence length="334" mass="34482">MGGGAGGGRLRTQPAGEFPRPRRAVAAGGTQAVWRNVSGDMNMGKRVIGWAGAAGTGLLLAVIGIGGVAGRVRASQQVPAAVAAVAATSAPAAPGPLPAAAASPADKPVVVAGTVPDEATRVAVLARLRALYGEARVVDRIEVDNVVAPPNWQSHVVNLLGDDLRQVSGGQLEVNGNVVRVQGEVGNEAQRQQLASRMSTSLNRTWTVHNVLRVGGSKQAVLDQALANRTIEFQSGSANLTAQGIAVLEQMAAAMRSIGTARVRISGHTDNVGARAANVTLSQSRADAVRRYLESAGIEASRMTVQGLGPDRPVADNSSADGRARNRRIEFTVL</sequence>
<evidence type="ECO:0000313" key="9">
    <source>
        <dbReference type="Proteomes" id="UP000029998"/>
    </source>
</evidence>
<dbReference type="STRING" id="1385517.N800_06380"/>
<dbReference type="CDD" id="cd07185">
    <property type="entry name" value="OmpA_C-like"/>
    <property type="match status" value="1"/>
</dbReference>
<accession>A0A0A0EQZ7</accession>
<protein>
    <recommendedName>
        <fullName evidence="7">OmpA-like domain-containing protein</fullName>
    </recommendedName>
</protein>
<dbReference type="eggNOG" id="COG2885">
    <property type="taxonomic scope" value="Bacteria"/>
</dbReference>
<dbReference type="PANTHER" id="PTHR30329:SF21">
    <property type="entry name" value="LIPOPROTEIN YIAD-RELATED"/>
    <property type="match status" value="1"/>
</dbReference>
<evidence type="ECO:0000256" key="2">
    <source>
        <dbReference type="ARBA" id="ARBA00023136"/>
    </source>
</evidence>
<dbReference type="InterPro" id="IPR006664">
    <property type="entry name" value="OMP_bac"/>
</dbReference>
<dbReference type="InterPro" id="IPR006665">
    <property type="entry name" value="OmpA-like"/>
</dbReference>
<feature type="region of interest" description="Disordered" evidence="5">
    <location>
        <begin position="1"/>
        <end position="23"/>
    </location>
</feature>
<keyword evidence="6" id="KW-0812">Transmembrane</keyword>
<keyword evidence="9" id="KW-1185">Reference proteome</keyword>
<comment type="subcellular location">
    <subcellularLocation>
        <location evidence="1">Cell outer membrane</location>
    </subcellularLocation>
</comment>
<feature type="transmembrane region" description="Helical" evidence="6">
    <location>
        <begin position="47"/>
        <end position="69"/>
    </location>
</feature>
<evidence type="ECO:0000256" key="3">
    <source>
        <dbReference type="ARBA" id="ARBA00023237"/>
    </source>
</evidence>
<dbReference type="PRINTS" id="PR01021">
    <property type="entry name" value="OMPADOMAIN"/>
</dbReference>
<dbReference type="InterPro" id="IPR050330">
    <property type="entry name" value="Bact_OuterMem_StrucFunc"/>
</dbReference>
<dbReference type="Gene3D" id="3.30.1330.60">
    <property type="entry name" value="OmpA-like domain"/>
    <property type="match status" value="1"/>
</dbReference>
<dbReference type="EMBL" id="AVPU01000031">
    <property type="protein sequence ID" value="KGM53371.1"/>
    <property type="molecule type" value="Genomic_DNA"/>
</dbReference>
<dbReference type="Proteomes" id="UP000029998">
    <property type="component" value="Unassembled WGS sequence"/>
</dbReference>
<dbReference type="AlphaFoldDB" id="A0A0A0EQZ7"/>
<dbReference type="PANTHER" id="PTHR30329">
    <property type="entry name" value="STATOR ELEMENT OF FLAGELLAR MOTOR COMPLEX"/>
    <property type="match status" value="1"/>
</dbReference>
<feature type="domain" description="OmpA-like" evidence="7">
    <location>
        <begin position="220"/>
        <end position="334"/>
    </location>
</feature>
<dbReference type="SUPFAM" id="SSF103088">
    <property type="entry name" value="OmpA-like"/>
    <property type="match status" value="1"/>
</dbReference>
<keyword evidence="6" id="KW-1133">Transmembrane helix</keyword>
<keyword evidence="3" id="KW-0998">Cell outer membrane</keyword>